<evidence type="ECO:0000313" key="3">
    <source>
        <dbReference type="Proteomes" id="UP000266196"/>
    </source>
</evidence>
<proteinExistence type="predicted"/>
<dbReference type="EMBL" id="QUTE01023088">
    <property type="protein sequence ID" value="RHY81002.1"/>
    <property type="molecule type" value="Genomic_DNA"/>
</dbReference>
<evidence type="ECO:0000313" key="2">
    <source>
        <dbReference type="EMBL" id="RHY81002.1"/>
    </source>
</evidence>
<comment type="caution">
    <text evidence="2">The sequence shown here is derived from an EMBL/GenBank/DDBJ whole genome shotgun (WGS) entry which is preliminary data.</text>
</comment>
<dbReference type="Proteomes" id="UP000266196">
    <property type="component" value="Unassembled WGS sequence"/>
</dbReference>
<feature type="non-terminal residue" evidence="2">
    <location>
        <position position="243"/>
    </location>
</feature>
<reference evidence="2 3" key="1">
    <citation type="submission" date="2018-08" db="EMBL/GenBank/DDBJ databases">
        <title>Aphanomyces genome sequencing and annotation.</title>
        <authorList>
            <person name="Minardi D."/>
            <person name="Oidtmann B."/>
            <person name="Van Der Giezen M."/>
            <person name="Studholme D.J."/>
        </authorList>
    </citation>
    <scope>NUCLEOTIDE SEQUENCE [LARGE SCALE GENOMIC DNA]</scope>
    <source>
        <strain evidence="2 3">197901</strain>
    </source>
</reference>
<accession>A0A397ELP8</accession>
<sequence length="243" mass="27157">MRQLREQHWPGLVTKYPHYLGPVPIVAAAPVDGSATATATTRSSELALPAFRDGVSQREGYGQAATVPWGIQGQDPMADWCGYCLSSGSHSTYTCTKLSRAFHQNAVRQDFMFPPGWAAIPPGELPQSYASSGYAPSGHPGYASLDYGTYRDDQRGRNPFRQSAFRSRSGDRYREYREDCGYYRDDSGANQDKRRQRSRRHSMYADRRHRSRSRSAPLVDQGYAQQASTPQRSQSRSASRGST</sequence>
<evidence type="ECO:0000256" key="1">
    <source>
        <dbReference type="SAM" id="MobiDB-lite"/>
    </source>
</evidence>
<dbReference type="AlphaFoldDB" id="A0A397ELP8"/>
<gene>
    <name evidence="2" type="ORF">DYB31_015079</name>
</gene>
<feature type="region of interest" description="Disordered" evidence="1">
    <location>
        <begin position="145"/>
        <end position="168"/>
    </location>
</feature>
<feature type="region of interest" description="Disordered" evidence="1">
    <location>
        <begin position="182"/>
        <end position="243"/>
    </location>
</feature>
<feature type="compositionally biased region" description="Basic residues" evidence="1">
    <location>
        <begin position="194"/>
        <end position="213"/>
    </location>
</feature>
<name>A0A397ELP8_APHAT</name>
<feature type="compositionally biased region" description="Basic and acidic residues" evidence="1">
    <location>
        <begin position="182"/>
        <end position="193"/>
    </location>
</feature>
<protein>
    <submittedName>
        <fullName evidence="2">Uncharacterized protein</fullName>
    </submittedName>
</protein>
<organism evidence="2 3">
    <name type="scientific">Aphanomyces astaci</name>
    <name type="common">Crayfish plague agent</name>
    <dbReference type="NCBI Taxonomy" id="112090"/>
    <lineage>
        <taxon>Eukaryota</taxon>
        <taxon>Sar</taxon>
        <taxon>Stramenopiles</taxon>
        <taxon>Oomycota</taxon>
        <taxon>Saprolegniomycetes</taxon>
        <taxon>Saprolegniales</taxon>
        <taxon>Verrucalvaceae</taxon>
        <taxon>Aphanomyces</taxon>
    </lineage>
</organism>
<feature type="compositionally biased region" description="Low complexity" evidence="1">
    <location>
        <begin position="224"/>
        <end position="243"/>
    </location>
</feature>